<dbReference type="Proteomes" id="UP001042704">
    <property type="component" value="Chromosome"/>
</dbReference>
<reference evidence="2" key="1">
    <citation type="journal article" date="2001" name="Int. J. Syst. Evol. Microbiol.">
        <title>Methanofollis aquaemaris sp. nov., a methanogen isolated from an aquaculture fish pond.</title>
        <authorList>
            <person name="Lai M.C."/>
            <person name="Chen S.C."/>
        </authorList>
    </citation>
    <scope>NUCLEOTIDE SEQUENCE</scope>
    <source>
        <strain evidence="2">N2F9704</strain>
    </source>
</reference>
<keyword evidence="3" id="KW-1185">Reference proteome</keyword>
<protein>
    <submittedName>
        <fullName evidence="2">Uncharacterized protein</fullName>
    </submittedName>
</protein>
<feature type="transmembrane region" description="Helical" evidence="1">
    <location>
        <begin position="23"/>
        <end position="44"/>
    </location>
</feature>
<dbReference type="GeneID" id="76424139"/>
<dbReference type="AlphaFoldDB" id="A0A8A3S5G4"/>
<name>A0A8A3S5G4_9EURY</name>
<proteinExistence type="predicted"/>
<evidence type="ECO:0000256" key="1">
    <source>
        <dbReference type="SAM" id="Phobius"/>
    </source>
</evidence>
<accession>A0A8A3S5G4</accession>
<keyword evidence="1" id="KW-0812">Transmembrane</keyword>
<keyword evidence="1" id="KW-0472">Membrane</keyword>
<gene>
    <name evidence="2" type="ORF">RJ40_07205</name>
</gene>
<dbReference type="KEGG" id="maqe:RJ40_07205"/>
<evidence type="ECO:0000313" key="3">
    <source>
        <dbReference type="Proteomes" id="UP001042704"/>
    </source>
</evidence>
<organism evidence="2 3">
    <name type="scientific">Methanofollis aquaemaris</name>
    <dbReference type="NCBI Taxonomy" id="126734"/>
    <lineage>
        <taxon>Archaea</taxon>
        <taxon>Methanobacteriati</taxon>
        <taxon>Methanobacteriota</taxon>
        <taxon>Stenosarchaea group</taxon>
        <taxon>Methanomicrobia</taxon>
        <taxon>Methanomicrobiales</taxon>
        <taxon>Methanomicrobiaceae</taxon>
        <taxon>Methanofollis</taxon>
    </lineage>
</organism>
<evidence type="ECO:0000313" key="2">
    <source>
        <dbReference type="EMBL" id="QSZ67302.1"/>
    </source>
</evidence>
<feature type="transmembrane region" description="Helical" evidence="1">
    <location>
        <begin position="65"/>
        <end position="86"/>
    </location>
</feature>
<sequence>MPIHIIIVPCIPVAVDGLVSADLLVYVGSLISILWGAAHIAPVKSVVAGFGPISEDNRRIITMEWVAEGLTLIFIGALAALVAFSAGVENPVSVIVLRSSAVILIVLAMWTFLTGARTPILAMKLCPIVKSTVALLFLLAGFVEI</sequence>
<dbReference type="EMBL" id="CP036172">
    <property type="protein sequence ID" value="QSZ67302.1"/>
    <property type="molecule type" value="Genomic_DNA"/>
</dbReference>
<feature type="transmembrane region" description="Helical" evidence="1">
    <location>
        <begin position="92"/>
        <end position="113"/>
    </location>
</feature>
<feature type="transmembrane region" description="Helical" evidence="1">
    <location>
        <begin position="125"/>
        <end position="143"/>
    </location>
</feature>
<dbReference type="RefSeq" id="WP_265580192.1">
    <property type="nucleotide sequence ID" value="NZ_CP036172.1"/>
</dbReference>
<keyword evidence="1" id="KW-1133">Transmembrane helix</keyword>
<reference evidence="2" key="2">
    <citation type="submission" date="2019-02" db="EMBL/GenBank/DDBJ databases">
        <authorList>
            <person name="Chen S.-C."/>
            <person name="Chien H.-H."/>
            <person name="Lai M.-C."/>
        </authorList>
    </citation>
    <scope>NUCLEOTIDE SEQUENCE</scope>
    <source>
        <strain evidence="2">N2F9704</strain>
    </source>
</reference>